<evidence type="ECO:0000256" key="7">
    <source>
        <dbReference type="SAM" id="MobiDB-lite"/>
    </source>
</evidence>
<dbReference type="InterPro" id="IPR010492">
    <property type="entry name" value="GINS_Psf3"/>
</dbReference>
<evidence type="ECO:0000256" key="6">
    <source>
        <dbReference type="RuleBase" id="RU367161"/>
    </source>
</evidence>
<dbReference type="InterPro" id="IPR038437">
    <property type="entry name" value="GINS_Psf3_sf"/>
</dbReference>
<comment type="function">
    <text evidence="6">The GINS complex plays an essential role in the initiation of DNA replication.</text>
</comment>
<dbReference type="SUPFAM" id="SSF160059">
    <property type="entry name" value="PriA/YqbF domain"/>
    <property type="match status" value="1"/>
</dbReference>
<dbReference type="PANTHER" id="PTHR22768">
    <property type="entry name" value="DNA REPLICATION COMPLEX GINS PROTEIN PSF3"/>
    <property type="match status" value="1"/>
</dbReference>
<accession>A0A1Q3EY26</accession>
<evidence type="ECO:0000313" key="10">
    <source>
        <dbReference type="EMBL" id="JAV20186.1"/>
    </source>
</evidence>
<name>A0A1Q3EY26_CULTA</name>
<comment type="function">
    <text evidence="5">Required for correct functioning of the GINS complex, a complex that plays an essential role in the initiation of DNA replication, and progression of DNA replication forks. GINS complex is a core component of CDC45-MCM-GINS (CMG) helicase, the molecular machine that unwinds template DNA during replication, and around which the replisome is built.</text>
</comment>
<dbReference type="AlphaFoldDB" id="A0A1Q3EY26"/>
<dbReference type="InterPro" id="IPR055221">
    <property type="entry name" value="PSF3_N"/>
</dbReference>
<evidence type="ECO:0000256" key="1">
    <source>
        <dbReference type="ARBA" id="ARBA00004123"/>
    </source>
</evidence>
<evidence type="ECO:0000259" key="8">
    <source>
        <dbReference type="Pfam" id="PF05916"/>
    </source>
</evidence>
<keyword evidence="3 6" id="KW-0235">DNA replication</keyword>
<comment type="subcellular location">
    <subcellularLocation>
        <location evidence="1 6">Nucleus</location>
    </subcellularLocation>
</comment>
<feature type="domain" description="DNA replication complex GINS protein PSF3 N-terminal" evidence="9">
    <location>
        <begin position="11"/>
        <end position="57"/>
    </location>
</feature>
<feature type="region of interest" description="Disordered" evidence="7">
    <location>
        <begin position="188"/>
        <end position="212"/>
    </location>
</feature>
<evidence type="ECO:0000256" key="2">
    <source>
        <dbReference type="ARBA" id="ARBA00006343"/>
    </source>
</evidence>
<dbReference type="CDD" id="cd21693">
    <property type="entry name" value="GINS_B_Psf3"/>
    <property type="match status" value="1"/>
</dbReference>
<comment type="similarity">
    <text evidence="2 6">Belongs to the GINS3/PSF3 family.</text>
</comment>
<dbReference type="CDD" id="cd11713">
    <property type="entry name" value="GINS_A_psf3"/>
    <property type="match status" value="1"/>
</dbReference>
<sequence>MNNPSYYPNYYSIDDIMVTQERIPCRALRPLLKLGFLDSSEKSEDLEPNQQLELPLWYLMQQDERNPDFGLQVPDIFTSAYKEIYKADASYVELGRLNKFYYDLGMYLCKFEAGDDLAEMLFDTAQERVKGLKDLCNNVSNENLVDNKKLEHMERMLYEVGNRSHKMFADWLQEKAVNIKSTELVTNHRKRKRDALDGEEGSSSQASQRSSM</sequence>
<dbReference type="SUPFAM" id="SSF158573">
    <property type="entry name" value="GINS helical bundle-like"/>
    <property type="match status" value="1"/>
</dbReference>
<protein>
    <recommendedName>
        <fullName evidence="6">DNA replication complex GINS protein PSF3</fullName>
    </recommendedName>
</protein>
<dbReference type="Pfam" id="PF22466">
    <property type="entry name" value="PSF3_N"/>
    <property type="match status" value="1"/>
</dbReference>
<comment type="subunit">
    <text evidence="6">Component of the GINS complex.</text>
</comment>
<dbReference type="Pfam" id="PF05916">
    <property type="entry name" value="Sld5"/>
    <property type="match status" value="1"/>
</dbReference>
<reference evidence="10" key="1">
    <citation type="submission" date="2017-01" db="EMBL/GenBank/DDBJ databases">
        <title>A deep insight into the sialotranscriptome of adult male and female Cluex tarsalis mosquitoes.</title>
        <authorList>
            <person name="Ribeiro J.M."/>
            <person name="Moreira F."/>
            <person name="Bernard K.A."/>
            <person name="Calvo E."/>
        </authorList>
    </citation>
    <scope>NUCLEOTIDE SEQUENCE</scope>
    <source>
        <strain evidence="10">Kern County</strain>
        <tissue evidence="10">Salivary glands</tissue>
    </source>
</reference>
<dbReference type="EMBL" id="GFDL01014859">
    <property type="protein sequence ID" value="JAV20186.1"/>
    <property type="molecule type" value="Transcribed_RNA"/>
</dbReference>
<dbReference type="InterPro" id="IPR021151">
    <property type="entry name" value="GINS_A"/>
</dbReference>
<dbReference type="PANTHER" id="PTHR22768:SF0">
    <property type="entry name" value="DNA REPLICATION COMPLEX GINS PROTEIN PSF3"/>
    <property type="match status" value="1"/>
</dbReference>
<keyword evidence="4 6" id="KW-0539">Nucleus</keyword>
<evidence type="ECO:0000256" key="3">
    <source>
        <dbReference type="ARBA" id="ARBA00022705"/>
    </source>
</evidence>
<proteinExistence type="inferred from homology"/>
<dbReference type="GO" id="GO:0000811">
    <property type="term" value="C:GINS complex"/>
    <property type="evidence" value="ECO:0007669"/>
    <property type="project" value="UniProtKB-UniRule"/>
</dbReference>
<evidence type="ECO:0000256" key="5">
    <source>
        <dbReference type="ARBA" id="ARBA00045258"/>
    </source>
</evidence>
<evidence type="ECO:0000259" key="9">
    <source>
        <dbReference type="Pfam" id="PF22466"/>
    </source>
</evidence>
<feature type="domain" description="GINS subunit" evidence="8">
    <location>
        <begin position="77"/>
        <end position="172"/>
    </location>
</feature>
<evidence type="ECO:0000256" key="4">
    <source>
        <dbReference type="ARBA" id="ARBA00023242"/>
    </source>
</evidence>
<feature type="compositionally biased region" description="Low complexity" evidence="7">
    <location>
        <begin position="202"/>
        <end position="212"/>
    </location>
</feature>
<dbReference type="InterPro" id="IPR036224">
    <property type="entry name" value="GINS_bundle-like_dom_sf"/>
</dbReference>
<organism evidence="10">
    <name type="scientific">Culex tarsalis</name>
    <name type="common">Encephalitis mosquito</name>
    <dbReference type="NCBI Taxonomy" id="7177"/>
    <lineage>
        <taxon>Eukaryota</taxon>
        <taxon>Metazoa</taxon>
        <taxon>Ecdysozoa</taxon>
        <taxon>Arthropoda</taxon>
        <taxon>Hexapoda</taxon>
        <taxon>Insecta</taxon>
        <taxon>Pterygota</taxon>
        <taxon>Neoptera</taxon>
        <taxon>Endopterygota</taxon>
        <taxon>Diptera</taxon>
        <taxon>Nematocera</taxon>
        <taxon>Culicoidea</taxon>
        <taxon>Culicidae</taxon>
        <taxon>Culicinae</taxon>
        <taxon>Culicini</taxon>
        <taxon>Culex</taxon>
        <taxon>Culex</taxon>
    </lineage>
</organism>
<dbReference type="Gene3D" id="1.20.58.2050">
    <property type="match status" value="1"/>
</dbReference>
<dbReference type="GO" id="GO:1902975">
    <property type="term" value="P:mitotic DNA replication initiation"/>
    <property type="evidence" value="ECO:0007669"/>
    <property type="project" value="TreeGrafter"/>
</dbReference>